<dbReference type="SUPFAM" id="SSF90123">
    <property type="entry name" value="ABC transporter transmembrane region"/>
    <property type="match status" value="1"/>
</dbReference>
<proteinExistence type="predicted"/>
<dbReference type="InterPro" id="IPR003439">
    <property type="entry name" value="ABC_transporter-like_ATP-bd"/>
</dbReference>
<dbReference type="InterPro" id="IPR039421">
    <property type="entry name" value="Type_1_exporter"/>
</dbReference>
<dbReference type="InterPro" id="IPR036640">
    <property type="entry name" value="ABC1_TM_sf"/>
</dbReference>
<evidence type="ECO:0000256" key="2">
    <source>
        <dbReference type="ARBA" id="ARBA00022692"/>
    </source>
</evidence>
<feature type="transmembrane region" description="Helical" evidence="8">
    <location>
        <begin position="158"/>
        <end position="184"/>
    </location>
</feature>
<dbReference type="InterPro" id="IPR017871">
    <property type="entry name" value="ABC_transporter-like_CS"/>
</dbReference>
<comment type="caution">
    <text evidence="11">The sequence shown here is derived from an EMBL/GenBank/DDBJ whole genome shotgun (WGS) entry which is preliminary data.</text>
</comment>
<dbReference type="InterPro" id="IPR003593">
    <property type="entry name" value="AAA+_ATPase"/>
</dbReference>
<evidence type="ECO:0000256" key="6">
    <source>
        <dbReference type="ARBA" id="ARBA00023136"/>
    </source>
</evidence>
<dbReference type="InterPro" id="IPR027417">
    <property type="entry name" value="P-loop_NTPase"/>
</dbReference>
<dbReference type="Pfam" id="PF00664">
    <property type="entry name" value="ABC_membrane"/>
    <property type="match status" value="1"/>
</dbReference>
<dbReference type="CDD" id="cd18547">
    <property type="entry name" value="ABC_6TM_Tm288_like"/>
    <property type="match status" value="1"/>
</dbReference>
<evidence type="ECO:0000313" key="12">
    <source>
        <dbReference type="Proteomes" id="UP001230289"/>
    </source>
</evidence>
<keyword evidence="6 8" id="KW-0472">Membrane</keyword>
<organism evidence="11 12">
    <name type="scientific">Microbacterium capsulatum</name>
    <dbReference type="NCBI Taxonomy" id="3041921"/>
    <lineage>
        <taxon>Bacteria</taxon>
        <taxon>Bacillati</taxon>
        <taxon>Actinomycetota</taxon>
        <taxon>Actinomycetes</taxon>
        <taxon>Micrococcales</taxon>
        <taxon>Microbacteriaceae</taxon>
        <taxon>Microbacterium</taxon>
    </lineage>
</organism>
<evidence type="ECO:0000259" key="10">
    <source>
        <dbReference type="PROSITE" id="PS50929"/>
    </source>
</evidence>
<dbReference type="Gene3D" id="1.20.1560.10">
    <property type="entry name" value="ABC transporter type 1, transmembrane domain"/>
    <property type="match status" value="1"/>
</dbReference>
<dbReference type="PROSITE" id="PS50893">
    <property type="entry name" value="ABC_TRANSPORTER_2"/>
    <property type="match status" value="1"/>
</dbReference>
<evidence type="ECO:0000256" key="7">
    <source>
        <dbReference type="SAM" id="MobiDB-lite"/>
    </source>
</evidence>
<keyword evidence="5 8" id="KW-1133">Transmembrane helix</keyword>
<evidence type="ECO:0000256" key="3">
    <source>
        <dbReference type="ARBA" id="ARBA00022741"/>
    </source>
</evidence>
<evidence type="ECO:0000256" key="5">
    <source>
        <dbReference type="ARBA" id="ARBA00022989"/>
    </source>
</evidence>
<feature type="compositionally biased region" description="Basic and acidic residues" evidence="7">
    <location>
        <begin position="727"/>
        <end position="738"/>
    </location>
</feature>
<reference evidence="11 12" key="1">
    <citation type="submission" date="2023-08" db="EMBL/GenBank/DDBJ databases">
        <title>Microbacterium sp. nov., isolated from a waste landfill.</title>
        <authorList>
            <person name="Wen W."/>
        </authorList>
    </citation>
    <scope>NUCLEOTIDE SEQUENCE [LARGE SCALE GENOMIC DNA]</scope>
    <source>
        <strain evidence="11 12">ASV81</strain>
    </source>
</reference>
<feature type="region of interest" description="Disordered" evidence="7">
    <location>
        <begin position="727"/>
        <end position="751"/>
    </location>
</feature>
<dbReference type="SMART" id="SM00382">
    <property type="entry name" value="AAA"/>
    <property type="match status" value="1"/>
</dbReference>
<keyword evidence="12" id="KW-1185">Reference proteome</keyword>
<dbReference type="CDD" id="cd03254">
    <property type="entry name" value="ABCC_Glucan_exporter_like"/>
    <property type="match status" value="1"/>
</dbReference>
<dbReference type="Gene3D" id="3.40.50.300">
    <property type="entry name" value="P-loop containing nucleotide triphosphate hydrolases"/>
    <property type="match status" value="1"/>
</dbReference>
<comment type="subcellular location">
    <subcellularLocation>
        <location evidence="1">Cell membrane</location>
        <topology evidence="1">Multi-pass membrane protein</topology>
    </subcellularLocation>
</comment>
<name>A0ABU0XKY0_9MICO</name>
<feature type="transmembrane region" description="Helical" evidence="8">
    <location>
        <begin position="342"/>
        <end position="367"/>
    </location>
</feature>
<dbReference type="GO" id="GO:0005524">
    <property type="term" value="F:ATP binding"/>
    <property type="evidence" value="ECO:0007669"/>
    <property type="project" value="UniProtKB-KW"/>
</dbReference>
<evidence type="ECO:0000313" key="11">
    <source>
        <dbReference type="EMBL" id="MDQ4215773.1"/>
    </source>
</evidence>
<keyword evidence="2 8" id="KW-0812">Transmembrane</keyword>
<dbReference type="Proteomes" id="UP001230289">
    <property type="component" value="Unassembled WGS sequence"/>
</dbReference>
<dbReference type="PANTHER" id="PTHR43394">
    <property type="entry name" value="ATP-DEPENDENT PERMEASE MDL1, MITOCHONDRIAL"/>
    <property type="match status" value="1"/>
</dbReference>
<dbReference type="PROSITE" id="PS00211">
    <property type="entry name" value="ABC_TRANSPORTER_1"/>
    <property type="match status" value="1"/>
</dbReference>
<protein>
    <submittedName>
        <fullName evidence="11">ABC transporter ATP-binding protein</fullName>
    </submittedName>
</protein>
<feature type="region of interest" description="Disordered" evidence="7">
    <location>
        <begin position="1"/>
        <end position="42"/>
    </location>
</feature>
<evidence type="ECO:0000256" key="4">
    <source>
        <dbReference type="ARBA" id="ARBA00022840"/>
    </source>
</evidence>
<feature type="domain" description="ABC transporter" evidence="9">
    <location>
        <begin position="436"/>
        <end position="670"/>
    </location>
</feature>
<feature type="transmembrane region" description="Helical" evidence="8">
    <location>
        <begin position="64"/>
        <end position="84"/>
    </location>
</feature>
<keyword evidence="3" id="KW-0547">Nucleotide-binding</keyword>
<feature type="domain" description="ABC transmembrane type-1" evidence="10">
    <location>
        <begin position="68"/>
        <end position="402"/>
    </location>
</feature>
<feature type="transmembrane region" description="Helical" evidence="8">
    <location>
        <begin position="235"/>
        <end position="253"/>
    </location>
</feature>
<dbReference type="RefSeq" id="WP_308490728.1">
    <property type="nucleotide sequence ID" value="NZ_JAVFCB010000014.1"/>
</dbReference>
<dbReference type="PROSITE" id="PS50929">
    <property type="entry name" value="ABC_TM1F"/>
    <property type="match status" value="1"/>
</dbReference>
<evidence type="ECO:0000256" key="8">
    <source>
        <dbReference type="SAM" id="Phobius"/>
    </source>
</evidence>
<sequence>MAARRAKYAGPQPSEMTEEERIEAEQAEKARQHGGGMFDGPAPGKANRFGPSFKRMIGLLKPSAVWFVLVSFLGAIGVVLAVAAPKVLGSATNLIYEGVISLTLGKGQNGFPGFPKGTSQAEVVSALRQAHQNQFADMVAAFSPFRVGDGLDFESLRWVITGVLAIYVGSALLSWIQGYVINVIMVRTMWRLREDVEAKINRLPLSYFDKVQRGELISRVTNDIDNITQTMQQSLSGAVTSVLTVVGVLIMMFSISWQLALVALVALPLMGVIFGVIGPRSQKAFGIQWKKVGRLNARVEEAFSGHALVKVFGREHDALEKFQAENEELYQAAFKAQFLSGIIMPAMTFIGSLTYVGLAVLGGLMVASGQLRLGDVQAFIQYSQQFTQPLSELGGMAAVVQSGTASAERVFELLDADEQDPDAVDAPTVTDGQGVIEFEHVAFSYTEDRPLITDLSFRVEPGQTVAIVGPTGAGKTTLVNLIMRFYELSAGRILLDGQDIADMERADLRARTGMVLQDPWLFAGTIRENIRYGKSTATDDEIIDAAKATYVDRFVHALPEGYETKLDEDASNVSAGERQLITIARAFVAQPSILILDEATSAVDTRTELLLQHAMAALRHGRTSFVIAHRLSTIRDADLILVMEHGDIVEKGNHEELIAAQGAYWRLYQSQFEQAASDTDADAALVTGTVAVPVDGAGRSDGSLVSEVEAGAAAVIGSGTAPVAVAERVRETAEESERSSMPSIDFEDDPV</sequence>
<keyword evidence="4 11" id="KW-0067">ATP-binding</keyword>
<accession>A0ABU0XKY0</accession>
<dbReference type="InterPro" id="IPR011527">
    <property type="entry name" value="ABC1_TM_dom"/>
</dbReference>
<feature type="transmembrane region" description="Helical" evidence="8">
    <location>
        <begin position="259"/>
        <end position="278"/>
    </location>
</feature>
<dbReference type="PANTHER" id="PTHR43394:SF1">
    <property type="entry name" value="ATP-BINDING CASSETTE SUB-FAMILY B MEMBER 10, MITOCHONDRIAL"/>
    <property type="match status" value="1"/>
</dbReference>
<evidence type="ECO:0000256" key="1">
    <source>
        <dbReference type="ARBA" id="ARBA00004651"/>
    </source>
</evidence>
<gene>
    <name evidence="11" type="ORF">RBR11_17790</name>
</gene>
<dbReference type="SUPFAM" id="SSF52540">
    <property type="entry name" value="P-loop containing nucleoside triphosphate hydrolases"/>
    <property type="match status" value="1"/>
</dbReference>
<dbReference type="EMBL" id="JAVFCB010000014">
    <property type="protein sequence ID" value="MDQ4215773.1"/>
    <property type="molecule type" value="Genomic_DNA"/>
</dbReference>
<dbReference type="Pfam" id="PF00005">
    <property type="entry name" value="ABC_tran"/>
    <property type="match status" value="1"/>
</dbReference>
<evidence type="ECO:0000259" key="9">
    <source>
        <dbReference type="PROSITE" id="PS50893"/>
    </source>
</evidence>